<comment type="subcellular location">
    <subcellularLocation>
        <location evidence="1">Virion</location>
    </subcellularLocation>
</comment>
<evidence type="ECO:0000256" key="1">
    <source>
        <dbReference type="ARBA" id="ARBA00004328"/>
    </source>
</evidence>
<feature type="region of interest" description="Disordered" evidence="3">
    <location>
        <begin position="367"/>
        <end position="410"/>
    </location>
</feature>
<dbReference type="Pfam" id="PF02346">
    <property type="entry name" value="Vac_Fusion"/>
    <property type="match status" value="1"/>
</dbReference>
<feature type="compositionally biased region" description="Pro residues" evidence="3">
    <location>
        <begin position="395"/>
        <end position="410"/>
    </location>
</feature>
<keyword evidence="2" id="KW-0946">Virion</keyword>
<dbReference type="Proteomes" id="UP000217350">
    <property type="component" value="Segment"/>
</dbReference>
<proteinExistence type="predicted"/>
<name>A0A223FMY9_9POXV</name>
<evidence type="ECO:0000256" key="2">
    <source>
        <dbReference type="ARBA" id="ARBA00022844"/>
    </source>
</evidence>
<dbReference type="GO" id="GO:0019064">
    <property type="term" value="P:fusion of virus membrane with host plasma membrane"/>
    <property type="evidence" value="ECO:0007669"/>
    <property type="project" value="InterPro"/>
</dbReference>
<keyword evidence="5" id="KW-1185">Reference proteome</keyword>
<protein>
    <submittedName>
        <fullName evidence="4">p4c</fullName>
    </submittedName>
</protein>
<dbReference type="InterPro" id="IPR003436">
    <property type="entry name" value="Chordopox_Fusion/A27"/>
</dbReference>
<gene>
    <name evidence="4" type="ORF">Murmansk-142</name>
</gene>
<reference evidence="4" key="1">
    <citation type="journal article" date="2017" name="Virus Genes">
        <title>Two novel poxviruses with unusual genome rearrangements: NY_014 and Murmansk.</title>
        <authorList>
            <person name="Smithson C."/>
            <person name="Meyer H."/>
            <person name="Gigante C.M."/>
            <person name="Gao J."/>
            <person name="Zhao H."/>
            <person name="Batra D."/>
            <person name="Damon I."/>
            <person name="Upton C."/>
            <person name="Li Y."/>
        </authorList>
    </citation>
    <scope>NUCLEOTIDE SEQUENCE [LARGE SCALE GENOMIC DNA]</scope>
    <source>
        <strain evidence="4">LEIV-11411</strain>
    </source>
</reference>
<evidence type="ECO:0000313" key="4">
    <source>
        <dbReference type="EMBL" id="AST09337.1"/>
    </source>
</evidence>
<feature type="compositionally biased region" description="Acidic residues" evidence="3">
    <location>
        <begin position="370"/>
        <end position="387"/>
    </location>
</feature>
<organism evidence="4">
    <name type="scientific">Murmansk poxvirus</name>
    <dbReference type="NCBI Taxonomy" id="2025359"/>
    <lineage>
        <taxon>Viruses</taxon>
        <taxon>Varidnaviria</taxon>
        <taxon>Bamfordvirae</taxon>
        <taxon>Nucleocytoviricota</taxon>
        <taxon>Pokkesviricetes</taxon>
        <taxon>Chitovirales</taxon>
        <taxon>Poxviridae</taxon>
        <taxon>Chordopoxvirinae</taxon>
        <taxon>Centapoxvirus</taxon>
        <taxon>Centapoxvirus microtuspox</taxon>
        <taxon>Murmansk microtuspox virus</taxon>
    </lineage>
</organism>
<evidence type="ECO:0000313" key="5">
    <source>
        <dbReference type="Proteomes" id="UP000217350"/>
    </source>
</evidence>
<evidence type="ECO:0000256" key="3">
    <source>
        <dbReference type="SAM" id="MobiDB-lite"/>
    </source>
</evidence>
<accession>A0A223FMY9</accession>
<dbReference type="Pfam" id="PF06086">
    <property type="entry name" value="Pox_A30L_A26L"/>
    <property type="match status" value="1"/>
</dbReference>
<dbReference type="OrthoDB" id="3405at10239"/>
<dbReference type="EMBL" id="MF001304">
    <property type="protein sequence ID" value="AST09337.1"/>
    <property type="molecule type" value="Genomic_DNA"/>
</dbReference>
<dbReference type="GO" id="GO:0019031">
    <property type="term" value="C:viral envelope"/>
    <property type="evidence" value="ECO:0007669"/>
    <property type="project" value="InterPro"/>
</dbReference>
<dbReference type="InterPro" id="IPR009285">
    <property type="entry name" value="Poxvirus_A26L"/>
</dbReference>
<sequence length="516" mass="60874">MATILDLWNKRYKPPIKKENKFPSIKLFSDMIDELWKKNIEVNTCLSRKHRNIIRRVIRDFMASYPKMDDDMKSPMNVPMQWITDYYIKKNNYQKSMMNYNNKSLYNRYIAIKFGDIKTVGEFVLFKIFNVLSGKNNDGTPYMYDVEIKSKDNHVYERLFYACKQYLIDQIRITTKYKNKYLFIASPMYLWVNINVSKMRQEIQDLKLFTYNTGLTIAGFLSYMSQTSRVLTTEYKLTFTYMGEKWDFGRSISETILYGLSYTVFDDIYAHHNEYIHVYFSTRDDVPGGYKFAIYNKKGKIITPIDEPSIEKQAYAVRMPIGDDDDKKFERFGFRNYLLIPEDCEKIQPSISDATDTGHHLDDEIFRYDDDNEDDDDEDDEDNDDYNDFNNIKPTPIPKPRPRPPFPRPPGYINRPPLIPVPKPNPNGTDIDRMALNNRIINILDKNLNTLGSYCCDSESVKRLQYHIETLGQYALILTRKINIQSLLFPWPLARIHPHAIDGSIPPHDNFRPMFL</sequence>